<dbReference type="Pfam" id="PF05283">
    <property type="entry name" value="MGC-24"/>
    <property type="match status" value="1"/>
</dbReference>
<accession>A0A818P134</accession>
<evidence type="ECO:0000313" key="10">
    <source>
        <dbReference type="EMBL" id="CAF3616242.1"/>
    </source>
</evidence>
<keyword evidence="4" id="KW-0732">Signal</keyword>
<evidence type="ECO:0000256" key="5">
    <source>
        <dbReference type="ARBA" id="ARBA00022989"/>
    </source>
</evidence>
<comment type="similarity">
    <text evidence="2">Belongs to the CD164 family.</text>
</comment>
<dbReference type="PANTHER" id="PTHR11337:SF8">
    <property type="entry name" value="VISGUN, ISOFORM E"/>
    <property type="match status" value="1"/>
</dbReference>
<organism evidence="10 11">
    <name type="scientific">Rotaria socialis</name>
    <dbReference type="NCBI Taxonomy" id="392032"/>
    <lineage>
        <taxon>Eukaryota</taxon>
        <taxon>Metazoa</taxon>
        <taxon>Spiralia</taxon>
        <taxon>Gnathifera</taxon>
        <taxon>Rotifera</taxon>
        <taxon>Eurotatoria</taxon>
        <taxon>Bdelloidea</taxon>
        <taxon>Philodinida</taxon>
        <taxon>Philodinidae</taxon>
        <taxon>Rotaria</taxon>
    </lineage>
</organism>
<sequence length="233" mass="24421">MTHTTNCYLILTKLLFQILQSYIDIFVIHTIKMKTQHLLIGLFTIILLVVRTYSRGPISHGLVLRDDDDQSSLINTSGPLTADNDTTTATRITSTATPVSTSSATSDSSTTATTTSVTTATTATTTSGTTATADTTTTSVTTKLPDTTTTQTATSTATTELPTANTTAVTTGTTSAATTTTPSKTTTTAAPGRKFDGLSFMGGIILAVGVGALAYLVVRYLRRTNRLRYGTLA</sequence>
<feature type="transmembrane region" description="Helical" evidence="9">
    <location>
        <begin position="38"/>
        <end position="54"/>
    </location>
</feature>
<keyword evidence="5 9" id="KW-1133">Transmembrane helix</keyword>
<feature type="compositionally biased region" description="Low complexity" evidence="8">
    <location>
        <begin position="81"/>
        <end position="188"/>
    </location>
</feature>
<evidence type="ECO:0000256" key="2">
    <source>
        <dbReference type="ARBA" id="ARBA00005341"/>
    </source>
</evidence>
<name>A0A818P134_9BILA</name>
<reference evidence="10" key="1">
    <citation type="submission" date="2021-02" db="EMBL/GenBank/DDBJ databases">
        <authorList>
            <person name="Nowell W R."/>
        </authorList>
    </citation>
    <scope>NUCLEOTIDE SEQUENCE</scope>
</reference>
<keyword evidence="6 9" id="KW-0472">Membrane</keyword>
<gene>
    <name evidence="10" type="ORF">GRG538_LOCUS23431</name>
</gene>
<dbReference type="GO" id="GO:0031410">
    <property type="term" value="C:cytoplasmic vesicle"/>
    <property type="evidence" value="ECO:0007669"/>
    <property type="project" value="TreeGrafter"/>
</dbReference>
<evidence type="ECO:0000313" key="11">
    <source>
        <dbReference type="Proteomes" id="UP000663872"/>
    </source>
</evidence>
<evidence type="ECO:0000256" key="1">
    <source>
        <dbReference type="ARBA" id="ARBA00004479"/>
    </source>
</evidence>
<keyword evidence="3 9" id="KW-0812">Transmembrane</keyword>
<evidence type="ECO:0000256" key="9">
    <source>
        <dbReference type="SAM" id="Phobius"/>
    </source>
</evidence>
<comment type="subcellular location">
    <subcellularLocation>
        <location evidence="1">Membrane</location>
        <topology evidence="1">Single-pass type I membrane protein</topology>
    </subcellularLocation>
</comment>
<comment type="caution">
    <text evidence="10">The sequence shown here is derived from an EMBL/GenBank/DDBJ whole genome shotgun (WGS) entry which is preliminary data.</text>
</comment>
<keyword evidence="7" id="KW-0325">Glycoprotein</keyword>
<dbReference type="EMBL" id="CAJNYT010003926">
    <property type="protein sequence ID" value="CAF3616242.1"/>
    <property type="molecule type" value="Genomic_DNA"/>
</dbReference>
<dbReference type="Proteomes" id="UP000663872">
    <property type="component" value="Unassembled WGS sequence"/>
</dbReference>
<protein>
    <submittedName>
        <fullName evidence="10">Uncharacterized protein</fullName>
    </submittedName>
</protein>
<proteinExistence type="inferred from homology"/>
<dbReference type="GO" id="GO:0016020">
    <property type="term" value="C:membrane"/>
    <property type="evidence" value="ECO:0007669"/>
    <property type="project" value="UniProtKB-SubCell"/>
</dbReference>
<dbReference type="AlphaFoldDB" id="A0A818P134"/>
<dbReference type="PANTHER" id="PTHR11337">
    <property type="entry name" value="MUCIN/PORIMIN"/>
    <property type="match status" value="1"/>
</dbReference>
<evidence type="ECO:0000256" key="4">
    <source>
        <dbReference type="ARBA" id="ARBA00022729"/>
    </source>
</evidence>
<evidence type="ECO:0000256" key="7">
    <source>
        <dbReference type="ARBA" id="ARBA00023180"/>
    </source>
</evidence>
<evidence type="ECO:0000256" key="6">
    <source>
        <dbReference type="ARBA" id="ARBA00023136"/>
    </source>
</evidence>
<dbReference type="InterPro" id="IPR007947">
    <property type="entry name" value="CD164_MGC24"/>
</dbReference>
<evidence type="ECO:0000256" key="3">
    <source>
        <dbReference type="ARBA" id="ARBA00022692"/>
    </source>
</evidence>
<evidence type="ECO:0000256" key="8">
    <source>
        <dbReference type="SAM" id="MobiDB-lite"/>
    </source>
</evidence>
<feature type="transmembrane region" description="Helical" evidence="9">
    <location>
        <begin position="198"/>
        <end position="218"/>
    </location>
</feature>
<feature type="region of interest" description="Disordered" evidence="8">
    <location>
        <begin position="74"/>
        <end position="188"/>
    </location>
</feature>